<dbReference type="InterPro" id="IPR003646">
    <property type="entry name" value="SH3-like_bac-type"/>
</dbReference>
<keyword evidence="4" id="KW-1185">Reference proteome</keyword>
<keyword evidence="1" id="KW-0732">Signal</keyword>
<name>A0A939PPL4_9ACTN</name>
<proteinExistence type="predicted"/>
<evidence type="ECO:0000313" key="3">
    <source>
        <dbReference type="EMBL" id="MBO2453809.1"/>
    </source>
</evidence>
<organism evidence="3 4">
    <name type="scientific">Actinomadura barringtoniae</name>
    <dbReference type="NCBI Taxonomy" id="1427535"/>
    <lineage>
        <taxon>Bacteria</taxon>
        <taxon>Bacillati</taxon>
        <taxon>Actinomycetota</taxon>
        <taxon>Actinomycetes</taxon>
        <taxon>Streptosporangiales</taxon>
        <taxon>Thermomonosporaceae</taxon>
        <taxon>Actinomadura</taxon>
    </lineage>
</organism>
<comment type="caution">
    <text evidence="3">The sequence shown here is derived from an EMBL/GenBank/DDBJ whole genome shotgun (WGS) entry which is preliminary data.</text>
</comment>
<reference evidence="3" key="1">
    <citation type="submission" date="2021-03" db="EMBL/GenBank/DDBJ databases">
        <authorList>
            <person name="Kanchanasin P."/>
            <person name="Saeng-In P."/>
            <person name="Phongsopitanun W."/>
            <person name="Yuki M."/>
            <person name="Kudo T."/>
            <person name="Ohkuma M."/>
            <person name="Tanasupawat S."/>
        </authorList>
    </citation>
    <scope>NUCLEOTIDE SEQUENCE</scope>
    <source>
        <strain evidence="3">GKU 128</strain>
    </source>
</reference>
<dbReference type="Proteomes" id="UP000669179">
    <property type="component" value="Unassembled WGS sequence"/>
</dbReference>
<accession>A0A939PPL4</accession>
<dbReference type="Gene3D" id="2.30.30.40">
    <property type="entry name" value="SH3 Domains"/>
    <property type="match status" value="1"/>
</dbReference>
<dbReference type="Pfam" id="PF08239">
    <property type="entry name" value="SH3_3"/>
    <property type="match status" value="1"/>
</dbReference>
<feature type="domain" description="SH3b" evidence="2">
    <location>
        <begin position="58"/>
        <end position="130"/>
    </location>
</feature>
<dbReference type="AlphaFoldDB" id="A0A939PPL4"/>
<gene>
    <name evidence="3" type="ORF">J4573_42435</name>
</gene>
<evidence type="ECO:0000313" key="4">
    <source>
        <dbReference type="Proteomes" id="UP000669179"/>
    </source>
</evidence>
<feature type="chain" id="PRO_5037358480" evidence="1">
    <location>
        <begin position="31"/>
        <end position="130"/>
    </location>
</feature>
<evidence type="ECO:0000256" key="1">
    <source>
        <dbReference type="SAM" id="SignalP"/>
    </source>
</evidence>
<dbReference type="EMBL" id="JAGEOJ010000022">
    <property type="protein sequence ID" value="MBO2453809.1"/>
    <property type="molecule type" value="Genomic_DNA"/>
</dbReference>
<dbReference type="RefSeq" id="WP_208261827.1">
    <property type="nucleotide sequence ID" value="NZ_JAGEOJ010000022.1"/>
</dbReference>
<dbReference type="PROSITE" id="PS51781">
    <property type="entry name" value="SH3B"/>
    <property type="match status" value="1"/>
</dbReference>
<dbReference type="SMART" id="SM00287">
    <property type="entry name" value="SH3b"/>
    <property type="match status" value="1"/>
</dbReference>
<sequence>MQVRYRVMTGLAAGAFAGFAILGATASAEAATSATAAPAAAQAAHNAPHAQHAPEAAQAGKSYKVLATANLRSGPGTKYKKIATLKAKATVTATAKKPVKIKGTPWSWIQVKTANGTVGWVSTGYLKAVK</sequence>
<evidence type="ECO:0000259" key="2">
    <source>
        <dbReference type="PROSITE" id="PS51781"/>
    </source>
</evidence>
<feature type="signal peptide" evidence="1">
    <location>
        <begin position="1"/>
        <end position="30"/>
    </location>
</feature>
<protein>
    <submittedName>
        <fullName evidence="3">SH3 domain-containing protein</fullName>
    </submittedName>
</protein>